<evidence type="ECO:0000259" key="3">
    <source>
        <dbReference type="Pfam" id="PF25372"/>
    </source>
</evidence>
<dbReference type="InterPro" id="IPR006553">
    <property type="entry name" value="Leu-rich_rpt_Cys-con_subtyp"/>
</dbReference>
<gene>
    <name evidence="4" type="ORF">CYMTET_40845</name>
</gene>
<comment type="subcellular location">
    <subcellularLocation>
        <location evidence="1">Cytoplasm</location>
        <location evidence="1">Cytoskeleton</location>
        <location evidence="1">Cilium axoneme</location>
    </subcellularLocation>
</comment>
<organism evidence="4 5">
    <name type="scientific">Cymbomonas tetramitiformis</name>
    <dbReference type="NCBI Taxonomy" id="36881"/>
    <lineage>
        <taxon>Eukaryota</taxon>
        <taxon>Viridiplantae</taxon>
        <taxon>Chlorophyta</taxon>
        <taxon>Pyramimonadophyceae</taxon>
        <taxon>Pyramimonadales</taxon>
        <taxon>Pyramimonadaceae</taxon>
        <taxon>Cymbomonas</taxon>
    </lineage>
</organism>
<dbReference type="SUPFAM" id="SSF52047">
    <property type="entry name" value="RNI-like"/>
    <property type="match status" value="2"/>
</dbReference>
<evidence type="ECO:0000313" key="5">
    <source>
        <dbReference type="Proteomes" id="UP001190700"/>
    </source>
</evidence>
<keyword evidence="5" id="KW-1185">Reference proteome</keyword>
<dbReference type="PANTHER" id="PTHR13318">
    <property type="entry name" value="PARTNER OF PAIRED, ISOFORM B-RELATED"/>
    <property type="match status" value="1"/>
</dbReference>
<feature type="domain" description="F-box/LRR-repeat protein 15-like leucin rich repeat" evidence="3">
    <location>
        <begin position="196"/>
        <end position="402"/>
    </location>
</feature>
<keyword evidence="2" id="KW-0812">Transmembrane</keyword>
<dbReference type="Gene3D" id="3.80.10.10">
    <property type="entry name" value="Ribonuclease Inhibitor"/>
    <property type="match status" value="3"/>
</dbReference>
<dbReference type="AlphaFoldDB" id="A0AAE0C910"/>
<name>A0AAE0C910_9CHLO</name>
<dbReference type="InterPro" id="IPR032675">
    <property type="entry name" value="LRR_dom_sf"/>
</dbReference>
<sequence length="590" mass="65643">MEDQRNVPTFYYFIILLFTVILHFQIERNATDSCDQRKKSLPLYEERPAYQTPFLPEETTPTFKPESQDRVPAVLREEQLLGVLDDSKEVFGAAGCKDPLSLCPVSGLLMLPSDISGFLLGNLDLKEVLLLRSLSKRALEWVDAALPRLTRIEWSSDADCTEVERTLCALVYMHKIKLHTINARFHNQPTKFPAMAVLAGGCENLRDLCLSGSANIDDTSVQALARSCPSLQSFNVQGCTEVTFRSINEVAQHCPELVWADVGGCPLVNDDCIIRLARGCPRLMHLNLARCQVGNIAVLAVVNYCPELRYLNLARCKKMTNDAVRTIGHANSKLQTLIFDSNRCLGDSGIQALANCVLLQSLSINDSKMTDDSLTLLAEHCPKLRSLDIRGSSSITEESINSVLAKCSLLEQLDLSFCKYIDTHWGCNQICNVKRLCLASLPRMTDDTLKMVACNWPCLQELDIRCSQQITSEGLVFLAKNCPRLTTVNIDFCPLVTDEALFQFVASLTHLTHLGIAGCLQLSDEAVIHIIERCISLKYLRLSKPLAQISGFQARTKRKELDIHVFLTALNHSTHISGRPEVSLLSGGLF</sequence>
<evidence type="ECO:0000256" key="2">
    <source>
        <dbReference type="SAM" id="Phobius"/>
    </source>
</evidence>
<evidence type="ECO:0000256" key="1">
    <source>
        <dbReference type="ARBA" id="ARBA00004430"/>
    </source>
</evidence>
<dbReference type="EMBL" id="LGRX02027166">
    <property type="protein sequence ID" value="KAK3249740.1"/>
    <property type="molecule type" value="Genomic_DNA"/>
</dbReference>
<dbReference type="GO" id="GO:0031146">
    <property type="term" value="P:SCF-dependent proteasomal ubiquitin-dependent protein catabolic process"/>
    <property type="evidence" value="ECO:0007669"/>
    <property type="project" value="TreeGrafter"/>
</dbReference>
<keyword evidence="2" id="KW-0472">Membrane</keyword>
<dbReference type="Proteomes" id="UP001190700">
    <property type="component" value="Unassembled WGS sequence"/>
</dbReference>
<feature type="transmembrane region" description="Helical" evidence="2">
    <location>
        <begin position="9"/>
        <end position="26"/>
    </location>
</feature>
<proteinExistence type="predicted"/>
<dbReference type="GO" id="GO:0005930">
    <property type="term" value="C:axoneme"/>
    <property type="evidence" value="ECO:0007669"/>
    <property type="project" value="UniProtKB-SubCell"/>
</dbReference>
<dbReference type="InterPro" id="IPR057207">
    <property type="entry name" value="FBXL15_LRR"/>
</dbReference>
<comment type="caution">
    <text evidence="4">The sequence shown here is derived from an EMBL/GenBank/DDBJ whole genome shotgun (WGS) entry which is preliminary data.</text>
</comment>
<feature type="domain" description="F-box/LRR-repeat protein 15-like leucin rich repeat" evidence="3">
    <location>
        <begin position="403"/>
        <end position="528"/>
    </location>
</feature>
<reference evidence="4 5" key="1">
    <citation type="journal article" date="2015" name="Genome Biol. Evol.">
        <title>Comparative Genomics of a Bacterivorous Green Alga Reveals Evolutionary Causalities and Consequences of Phago-Mixotrophic Mode of Nutrition.</title>
        <authorList>
            <person name="Burns J.A."/>
            <person name="Paasch A."/>
            <person name="Narechania A."/>
            <person name="Kim E."/>
        </authorList>
    </citation>
    <scope>NUCLEOTIDE SEQUENCE [LARGE SCALE GENOMIC DNA]</scope>
    <source>
        <strain evidence="4 5">PLY_AMNH</strain>
    </source>
</reference>
<protein>
    <recommendedName>
        <fullName evidence="3">F-box/LRR-repeat protein 15-like leucin rich repeat domain-containing protein</fullName>
    </recommendedName>
</protein>
<dbReference type="PANTHER" id="PTHR13318:SF95">
    <property type="entry name" value="F-BOX PROTEIN YLR352W"/>
    <property type="match status" value="1"/>
</dbReference>
<evidence type="ECO:0000313" key="4">
    <source>
        <dbReference type="EMBL" id="KAK3249740.1"/>
    </source>
</evidence>
<dbReference type="GO" id="GO:0019005">
    <property type="term" value="C:SCF ubiquitin ligase complex"/>
    <property type="evidence" value="ECO:0007669"/>
    <property type="project" value="TreeGrafter"/>
</dbReference>
<accession>A0AAE0C910</accession>
<keyword evidence="2" id="KW-1133">Transmembrane helix</keyword>
<dbReference type="Pfam" id="PF25372">
    <property type="entry name" value="DUF7885"/>
    <property type="match status" value="2"/>
</dbReference>
<dbReference type="SMART" id="SM00367">
    <property type="entry name" value="LRR_CC"/>
    <property type="match status" value="11"/>
</dbReference>